<dbReference type="InterPro" id="IPR042099">
    <property type="entry name" value="ANL_N_sf"/>
</dbReference>
<gene>
    <name evidence="5" type="ORF">MQE36_14570</name>
</gene>
<dbReference type="InterPro" id="IPR020845">
    <property type="entry name" value="AMP-binding_CS"/>
</dbReference>
<dbReference type="InterPro" id="IPR023213">
    <property type="entry name" value="CAT-like_dom_sf"/>
</dbReference>
<dbReference type="Gene3D" id="3.30.300.30">
    <property type="match status" value="1"/>
</dbReference>
<protein>
    <submittedName>
        <fullName evidence="5">Amino acid adenylation domain-containing protein</fullName>
    </submittedName>
</protein>
<evidence type="ECO:0000313" key="6">
    <source>
        <dbReference type="Proteomes" id="UP000829476"/>
    </source>
</evidence>
<dbReference type="PRINTS" id="PR00154">
    <property type="entry name" value="AMPBINDING"/>
</dbReference>
<dbReference type="InterPro" id="IPR020459">
    <property type="entry name" value="AMP-binding"/>
</dbReference>
<sequence length="1050" mass="118929">MFNKDSTSKFKGLLKAEEGITSFMRVLSLVNVLLYKYTGQGDIILGSPISGRDHPDLEGQIGFYVNTLALRTRFNGNDSFEAVLSKVKEMALGGYSHQSYPFDSLVDELSLSRDTSRHPLFDVMVTYQESEGKEPELDEESKSSYENTKGMSHVVSKFDLTFNFEEKGNELGIGIEYSSDLFARSTIERMLNHIGELLTSIVASPEVSISSLSYIPQREQSILLEEFNETATIYPKEKTIVDLFEEQVEKTPNRVAVVFEGKELTYCELNERANQLARYLHSNYKIESDTLIGIKMDRSLDIIISIIGVLKSGGAYVPIDPEYPQSRIDYIITDSRCELLLDRLAYDKFEQSQEDYIKDNLGTFISSSDLAYVIYTSGSTGQPKGVMIEHRSLNALLIWSCKEFKEQVYDTMLFATSICFDLSIFEIFYPLITGKKVSILQNALSILNHIKTQDRLMINTVPSVISGLLLEDINLAPVVALNMAGEEIPAKIIEELQIRTPTTVLRNLYGPSEDTTYSTVQHIVLNDSLTIGRPIDNTRIYVLDVGLTLQAIGIVGEICISGDGLARGYLNNPELTAEKFIENPFEKGERLYRTGDLGRWLPNGTIEFIGRKDSQIKIRGFRVELGEIEYVLQQVKGINNCCVVHKESNNGEQILVAYYVGEIEYTLSSLRYKMSRRLPFYMIPSYFVKLDELPLTSNGKLDRKSLPAPEGLGINIGIEYVAPRNETEEQLVNIWSDVLGIPKGNISVTANFFELGGHSLKVLKLLEKINKVFKVNIKIEDIFLRADLNSQSKLINGVSIEEDTIVDNYKKNNCVKTKLETVKIFALPFAGGNKYSYSKYEQYCPSEFEFISLELPGRGKRIREKRLEGLNEMADDVFLQIKDYLDKPYVIYGHSMGAIIATLVTEKIQQYKLPLPIAMFVSGSSGPVPRNKLLRNHSISDDKFIQGIYEIGGFYKDIHKNKEFIKYSLPIIKSDIKALDEYVYDGIEKLSIPIHVMIGTEEGLNLNVSKYWKEITNDKVEVYQFKGNHFFIFNHPKAILKLLKEKTLLK</sequence>
<dbReference type="NCBIfam" id="TIGR01733">
    <property type="entry name" value="AA-adenyl-dom"/>
    <property type="match status" value="1"/>
</dbReference>
<accession>A0ABY3YRK0</accession>
<feature type="domain" description="Carrier" evidence="4">
    <location>
        <begin position="722"/>
        <end position="799"/>
    </location>
</feature>
<dbReference type="InterPro" id="IPR001031">
    <property type="entry name" value="Thioesterase"/>
</dbReference>
<dbReference type="InterPro" id="IPR010071">
    <property type="entry name" value="AA_adenyl_dom"/>
</dbReference>
<evidence type="ECO:0000256" key="3">
    <source>
        <dbReference type="ARBA" id="ARBA00022553"/>
    </source>
</evidence>
<dbReference type="Gene3D" id="3.30.559.10">
    <property type="entry name" value="Chloramphenicol acetyltransferase-like domain"/>
    <property type="match status" value="1"/>
</dbReference>
<dbReference type="InterPro" id="IPR001242">
    <property type="entry name" value="Condensation_dom"/>
</dbReference>
<dbReference type="PROSITE" id="PS50075">
    <property type="entry name" value="CARRIER"/>
    <property type="match status" value="1"/>
</dbReference>
<dbReference type="Gene3D" id="3.40.50.12780">
    <property type="entry name" value="N-terminal domain of ligase-like"/>
    <property type="match status" value="1"/>
</dbReference>
<comment type="cofactor">
    <cofactor evidence="1">
        <name>pantetheine 4'-phosphate</name>
        <dbReference type="ChEBI" id="CHEBI:47942"/>
    </cofactor>
</comment>
<dbReference type="Gene3D" id="1.10.1200.10">
    <property type="entry name" value="ACP-like"/>
    <property type="match status" value="1"/>
</dbReference>
<dbReference type="Pfam" id="PF00501">
    <property type="entry name" value="AMP-binding"/>
    <property type="match status" value="1"/>
</dbReference>
<dbReference type="Pfam" id="PF00550">
    <property type="entry name" value="PP-binding"/>
    <property type="match status" value="1"/>
</dbReference>
<dbReference type="InterPro" id="IPR036736">
    <property type="entry name" value="ACP-like_sf"/>
</dbReference>
<dbReference type="EMBL" id="CP094326">
    <property type="protein sequence ID" value="UNZ00501.1"/>
    <property type="molecule type" value="Genomic_DNA"/>
</dbReference>
<evidence type="ECO:0000259" key="4">
    <source>
        <dbReference type="PROSITE" id="PS50075"/>
    </source>
</evidence>
<organism evidence="5 6">
    <name type="scientific">Zhouia spongiae</name>
    <dbReference type="NCBI Taxonomy" id="2202721"/>
    <lineage>
        <taxon>Bacteria</taxon>
        <taxon>Pseudomonadati</taxon>
        <taxon>Bacteroidota</taxon>
        <taxon>Flavobacteriia</taxon>
        <taxon>Flavobacteriales</taxon>
        <taxon>Flavobacteriaceae</taxon>
        <taxon>Zhouia</taxon>
    </lineage>
</organism>
<dbReference type="PANTHER" id="PTHR45527">
    <property type="entry name" value="NONRIBOSOMAL PEPTIDE SYNTHETASE"/>
    <property type="match status" value="1"/>
</dbReference>
<keyword evidence="3" id="KW-0597">Phosphoprotein</keyword>
<dbReference type="Gene3D" id="3.30.559.30">
    <property type="entry name" value="Nonribosomal peptide synthetase, condensation domain"/>
    <property type="match status" value="1"/>
</dbReference>
<dbReference type="InterPro" id="IPR000873">
    <property type="entry name" value="AMP-dep_synth/lig_dom"/>
</dbReference>
<evidence type="ECO:0000256" key="2">
    <source>
        <dbReference type="ARBA" id="ARBA00022450"/>
    </source>
</evidence>
<dbReference type="PANTHER" id="PTHR45527:SF1">
    <property type="entry name" value="FATTY ACID SYNTHASE"/>
    <property type="match status" value="1"/>
</dbReference>
<name>A0ABY3YRK0_9FLAO</name>
<dbReference type="SUPFAM" id="SSF52777">
    <property type="entry name" value="CoA-dependent acyltransferases"/>
    <property type="match status" value="1"/>
</dbReference>
<dbReference type="SUPFAM" id="SSF53474">
    <property type="entry name" value="alpha/beta-Hydrolases"/>
    <property type="match status" value="1"/>
</dbReference>
<dbReference type="SUPFAM" id="SSF47336">
    <property type="entry name" value="ACP-like"/>
    <property type="match status" value="1"/>
</dbReference>
<dbReference type="PROSITE" id="PS00455">
    <property type="entry name" value="AMP_BINDING"/>
    <property type="match status" value="1"/>
</dbReference>
<dbReference type="Gene3D" id="3.40.50.1820">
    <property type="entry name" value="alpha/beta hydrolase"/>
    <property type="match status" value="1"/>
</dbReference>
<dbReference type="InterPro" id="IPR045851">
    <property type="entry name" value="AMP-bd_C_sf"/>
</dbReference>
<dbReference type="InterPro" id="IPR025110">
    <property type="entry name" value="AMP-bd_C"/>
</dbReference>
<proteinExistence type="predicted"/>
<dbReference type="SUPFAM" id="SSF56801">
    <property type="entry name" value="Acetyl-CoA synthetase-like"/>
    <property type="match status" value="1"/>
</dbReference>
<dbReference type="Pfam" id="PF13193">
    <property type="entry name" value="AMP-binding_C"/>
    <property type="match status" value="1"/>
</dbReference>
<dbReference type="Proteomes" id="UP000829476">
    <property type="component" value="Chromosome"/>
</dbReference>
<dbReference type="InterPro" id="IPR009081">
    <property type="entry name" value="PP-bd_ACP"/>
</dbReference>
<dbReference type="InterPro" id="IPR006162">
    <property type="entry name" value="Ppantetheine_attach_site"/>
</dbReference>
<evidence type="ECO:0000256" key="1">
    <source>
        <dbReference type="ARBA" id="ARBA00001957"/>
    </source>
</evidence>
<dbReference type="PROSITE" id="PS00012">
    <property type="entry name" value="PHOSPHOPANTETHEINE"/>
    <property type="match status" value="1"/>
</dbReference>
<dbReference type="Pfam" id="PF00668">
    <property type="entry name" value="Condensation"/>
    <property type="match status" value="1"/>
</dbReference>
<keyword evidence="6" id="KW-1185">Reference proteome</keyword>
<evidence type="ECO:0000313" key="5">
    <source>
        <dbReference type="EMBL" id="UNZ00501.1"/>
    </source>
</evidence>
<keyword evidence="2" id="KW-0596">Phosphopantetheine</keyword>
<reference evidence="5 6" key="1">
    <citation type="journal article" date="2018" name="Int. J. Syst. Evol. Microbiol.">
        <title>Zhouia spongiae sp. nov., isolated from a marine sponge.</title>
        <authorList>
            <person name="Zhuang L."/>
            <person name="Lin B."/>
            <person name="Qin F."/>
            <person name="Luo L."/>
        </authorList>
    </citation>
    <scope>NUCLEOTIDE SEQUENCE [LARGE SCALE GENOMIC DNA]</scope>
    <source>
        <strain evidence="5 6">HN-Y44</strain>
    </source>
</reference>
<dbReference type="InterPro" id="IPR029058">
    <property type="entry name" value="AB_hydrolase_fold"/>
</dbReference>
<dbReference type="Pfam" id="PF00975">
    <property type="entry name" value="Thioesterase"/>
    <property type="match status" value="1"/>
</dbReference>
<dbReference type="CDD" id="cd05930">
    <property type="entry name" value="A_NRPS"/>
    <property type="match status" value="1"/>
</dbReference>